<dbReference type="Proteomes" id="UP000295344">
    <property type="component" value="Unassembled WGS sequence"/>
</dbReference>
<reference evidence="1 2" key="1">
    <citation type="submission" date="2019-03" db="EMBL/GenBank/DDBJ databases">
        <title>Genomic Encyclopedia of Archaeal and Bacterial Type Strains, Phase II (KMG-II): from individual species to whole genera.</title>
        <authorList>
            <person name="Goeker M."/>
        </authorList>
    </citation>
    <scope>NUCLEOTIDE SEQUENCE [LARGE SCALE GENOMIC DNA]</scope>
    <source>
        <strain evidence="1 2">DSM 24782</strain>
    </source>
</reference>
<organism evidence="1 2">
    <name type="scientific">Amnibacterium kyonggiense</name>
    <dbReference type="NCBI Taxonomy" id="595671"/>
    <lineage>
        <taxon>Bacteria</taxon>
        <taxon>Bacillati</taxon>
        <taxon>Actinomycetota</taxon>
        <taxon>Actinomycetes</taxon>
        <taxon>Micrococcales</taxon>
        <taxon>Microbacteriaceae</taxon>
        <taxon>Amnibacterium</taxon>
    </lineage>
</organism>
<proteinExistence type="predicted"/>
<gene>
    <name evidence="1" type="ORF">CLV52_2758</name>
</gene>
<accession>A0A4R7FI81</accession>
<evidence type="ECO:0000313" key="1">
    <source>
        <dbReference type="EMBL" id="TDS75651.1"/>
    </source>
</evidence>
<comment type="caution">
    <text evidence="1">The sequence shown here is derived from an EMBL/GenBank/DDBJ whole genome shotgun (WGS) entry which is preliminary data.</text>
</comment>
<protein>
    <submittedName>
        <fullName evidence="1">Uncharacterized protein</fullName>
    </submittedName>
</protein>
<sequence>MLLLMDRDASVALSRRVRGREVFGVMPVRARRGGVAR</sequence>
<keyword evidence="2" id="KW-1185">Reference proteome</keyword>
<evidence type="ECO:0000313" key="2">
    <source>
        <dbReference type="Proteomes" id="UP000295344"/>
    </source>
</evidence>
<dbReference type="EMBL" id="SOAM01000003">
    <property type="protein sequence ID" value="TDS75651.1"/>
    <property type="molecule type" value="Genomic_DNA"/>
</dbReference>
<name>A0A4R7FI81_9MICO</name>
<dbReference type="AlphaFoldDB" id="A0A4R7FI81"/>